<keyword evidence="4 6" id="KW-0486">Methionine biosynthesis</keyword>
<keyword evidence="5 6" id="KW-0456">Lyase</keyword>
<evidence type="ECO:0000256" key="3">
    <source>
        <dbReference type="ARBA" id="ARBA00022833"/>
    </source>
</evidence>
<evidence type="ECO:0000256" key="1">
    <source>
        <dbReference type="ARBA" id="ARBA00022605"/>
    </source>
</evidence>
<dbReference type="UniPathway" id="UPA00904">
    <property type="reaction ID" value="UER00875"/>
</dbReference>
<keyword evidence="9" id="KW-1185">Reference proteome</keyword>
<dbReference type="GO" id="GO:0008270">
    <property type="term" value="F:zinc ion binding"/>
    <property type="evidence" value="ECO:0007669"/>
    <property type="project" value="UniProtKB-UniRule"/>
</dbReference>
<comment type="cofactor">
    <cofactor evidence="6">
        <name>Zn(2+)</name>
        <dbReference type="ChEBI" id="CHEBI:29105"/>
    </cofactor>
    <text evidence="6">Binds 1 zinc ion per subunit.</text>
</comment>
<comment type="catalytic activity">
    <reaction evidence="6">
        <text>5-(methylsulfanyl)-D-ribulose 1-phosphate = 5-methylsulfanyl-2,3-dioxopentyl phosphate + H2O</text>
        <dbReference type="Rhea" id="RHEA:15549"/>
        <dbReference type="ChEBI" id="CHEBI:15377"/>
        <dbReference type="ChEBI" id="CHEBI:58548"/>
        <dbReference type="ChEBI" id="CHEBI:58828"/>
        <dbReference type="EC" id="4.2.1.109"/>
    </reaction>
</comment>
<dbReference type="InterPro" id="IPR001303">
    <property type="entry name" value="Aldolase_II/adducin_N"/>
</dbReference>
<comment type="pathway">
    <text evidence="6">Amino-acid biosynthesis; L-methionine biosynthesis via salvage pathway; L-methionine from S-methyl-5-thio-alpha-D-ribose 1-phosphate: step 2/6.</text>
</comment>
<organism evidence="8 9">
    <name type="scientific">Leptospira ryugenii</name>
    <dbReference type="NCBI Taxonomy" id="1917863"/>
    <lineage>
        <taxon>Bacteria</taxon>
        <taxon>Pseudomonadati</taxon>
        <taxon>Spirochaetota</taxon>
        <taxon>Spirochaetia</taxon>
        <taxon>Leptospirales</taxon>
        <taxon>Leptospiraceae</taxon>
        <taxon>Leptospira</taxon>
    </lineage>
</organism>
<dbReference type="GO" id="GO:0005737">
    <property type="term" value="C:cytoplasm"/>
    <property type="evidence" value="ECO:0007669"/>
    <property type="project" value="UniProtKB-UniRule"/>
</dbReference>
<dbReference type="EC" id="4.2.1.109" evidence="6"/>
<feature type="binding site" evidence="6">
    <location>
        <position position="98"/>
    </location>
    <ligand>
        <name>Zn(2+)</name>
        <dbReference type="ChEBI" id="CHEBI:29105"/>
    </ligand>
</feature>
<comment type="function">
    <text evidence="6">Catalyzes the dehydration of methylthioribulose-1-phosphate (MTRu-1-P) into 2,3-diketo-5-methylthiopentyl-1-phosphate (DK-MTP-1-P).</text>
</comment>
<dbReference type="AlphaFoldDB" id="A0A2P2E530"/>
<comment type="similarity">
    <text evidence="6">Belongs to the aldolase class II family. MtnB subfamily.</text>
</comment>
<dbReference type="PANTHER" id="PTHR10640:SF7">
    <property type="entry name" value="METHYLTHIORIBULOSE-1-PHOSPHATE DEHYDRATASE"/>
    <property type="match status" value="1"/>
</dbReference>
<evidence type="ECO:0000259" key="7">
    <source>
        <dbReference type="SMART" id="SM01007"/>
    </source>
</evidence>
<dbReference type="GO" id="GO:0046570">
    <property type="term" value="F:methylthioribulose 1-phosphate dehydratase activity"/>
    <property type="evidence" value="ECO:0007669"/>
    <property type="project" value="UniProtKB-UniRule"/>
</dbReference>
<dbReference type="SMART" id="SM01007">
    <property type="entry name" value="Aldolase_II"/>
    <property type="match status" value="1"/>
</dbReference>
<keyword evidence="1 6" id="KW-0028">Amino-acid biosynthesis</keyword>
<dbReference type="Pfam" id="PF00596">
    <property type="entry name" value="Aldolase_II"/>
    <property type="match status" value="1"/>
</dbReference>
<feature type="domain" description="Class II aldolase/adducin N-terminal" evidence="7">
    <location>
        <begin position="8"/>
        <end position="205"/>
    </location>
</feature>
<dbReference type="PANTHER" id="PTHR10640">
    <property type="entry name" value="METHYLTHIORIBULOSE-1-PHOSPHATE DEHYDRATASE"/>
    <property type="match status" value="1"/>
</dbReference>
<accession>A0A2P2E530</accession>
<evidence type="ECO:0000256" key="2">
    <source>
        <dbReference type="ARBA" id="ARBA00022723"/>
    </source>
</evidence>
<dbReference type="Proteomes" id="UP000245133">
    <property type="component" value="Unassembled WGS sequence"/>
</dbReference>
<evidence type="ECO:0000256" key="6">
    <source>
        <dbReference type="HAMAP-Rule" id="MF_01677"/>
    </source>
</evidence>
<comment type="caution">
    <text evidence="8">The sequence shown here is derived from an EMBL/GenBank/DDBJ whole genome shotgun (WGS) entry which is preliminary data.</text>
</comment>
<dbReference type="RefSeq" id="WP_108978358.1">
    <property type="nucleotide sequence ID" value="NZ_BFBB01000009.1"/>
</dbReference>
<feature type="binding site" evidence="6">
    <location>
        <position position="100"/>
    </location>
    <ligand>
        <name>Zn(2+)</name>
        <dbReference type="ChEBI" id="CHEBI:29105"/>
    </ligand>
</feature>
<evidence type="ECO:0000313" key="8">
    <source>
        <dbReference type="EMBL" id="GBF51979.1"/>
    </source>
</evidence>
<dbReference type="Gene3D" id="3.40.225.10">
    <property type="entry name" value="Class II aldolase/adducin N-terminal domain"/>
    <property type="match status" value="1"/>
</dbReference>
<dbReference type="OrthoDB" id="9805559at2"/>
<evidence type="ECO:0000256" key="4">
    <source>
        <dbReference type="ARBA" id="ARBA00023167"/>
    </source>
</evidence>
<dbReference type="GO" id="GO:0019509">
    <property type="term" value="P:L-methionine salvage from methylthioadenosine"/>
    <property type="evidence" value="ECO:0007669"/>
    <property type="project" value="UniProtKB-UniRule"/>
</dbReference>
<dbReference type="EMBL" id="BFBB01000009">
    <property type="protein sequence ID" value="GBF51979.1"/>
    <property type="molecule type" value="Genomic_DNA"/>
</dbReference>
<gene>
    <name evidence="6 8" type="primary">mtnB</name>
    <name evidence="8" type="ORF">LPTSP4_35170</name>
</gene>
<name>A0A2P2E530_9LEPT</name>
<sequence length="208" mass="24131">MGDQESKREIARLAKVYYDRQWMFATAGNLSFRSEDRSSFWITASGKNKSRLDERDFVNVEVSSRQLLFAEEGQRPSAETSIHQVLYKHVEKANSILHVHTLASNILQYGVSKEETYKMVSLPNIEIIKAFNIWEEKPNLQVVVFYNFTNVNQISESIEQFLISHPQYPLPWVLVEEHGPTVWGNSIEETNKHLEAVAFLLDVMKELR</sequence>
<dbReference type="NCBIfam" id="TIGR03328">
    <property type="entry name" value="salvage_mtnB"/>
    <property type="match status" value="1"/>
</dbReference>
<dbReference type="InterPro" id="IPR036409">
    <property type="entry name" value="Aldolase_II/adducin_N_sf"/>
</dbReference>
<evidence type="ECO:0000313" key="9">
    <source>
        <dbReference type="Proteomes" id="UP000245133"/>
    </source>
</evidence>
<dbReference type="HAMAP" id="MF_01677">
    <property type="entry name" value="Salvage_MtnB"/>
    <property type="match status" value="1"/>
</dbReference>
<keyword evidence="3 6" id="KW-0862">Zinc</keyword>
<protein>
    <recommendedName>
        <fullName evidence="6">Methylthioribulose-1-phosphate dehydratase</fullName>
        <shortName evidence="6">MTRu-1-P dehydratase</shortName>
        <ecNumber evidence="6">4.2.1.109</ecNumber>
    </recommendedName>
</protein>
<proteinExistence type="inferred from homology"/>
<keyword evidence="2 6" id="KW-0479">Metal-binding</keyword>
<dbReference type="InterPro" id="IPR017714">
    <property type="entry name" value="MethylthioRu-1-P_deHdtase_MtnB"/>
</dbReference>
<evidence type="ECO:0000256" key="5">
    <source>
        <dbReference type="ARBA" id="ARBA00023239"/>
    </source>
</evidence>
<reference evidence="8 9" key="1">
    <citation type="submission" date="2018-02" db="EMBL/GenBank/DDBJ databases">
        <title>Novel Leptospira species isolated from soil and water in Japan.</title>
        <authorList>
            <person name="Nakao R."/>
            <person name="Masuzawa T."/>
        </authorList>
    </citation>
    <scope>NUCLEOTIDE SEQUENCE [LARGE SCALE GENOMIC DNA]</scope>
    <source>
        <strain evidence="8 9">YH101</strain>
    </source>
</reference>
<dbReference type="SUPFAM" id="SSF53639">
    <property type="entry name" value="AraD/HMP-PK domain-like"/>
    <property type="match status" value="1"/>
</dbReference>